<feature type="transmembrane region" description="Helical" evidence="8">
    <location>
        <begin position="255"/>
        <end position="276"/>
    </location>
</feature>
<feature type="compositionally biased region" description="Basic and acidic residues" evidence="7">
    <location>
        <begin position="31"/>
        <end position="46"/>
    </location>
</feature>
<gene>
    <name evidence="10" type="ORF">N7456_001385</name>
</gene>
<evidence type="ECO:0000256" key="1">
    <source>
        <dbReference type="ARBA" id="ARBA00004141"/>
    </source>
</evidence>
<evidence type="ECO:0000256" key="8">
    <source>
        <dbReference type="SAM" id="Phobius"/>
    </source>
</evidence>
<dbReference type="Gene3D" id="1.20.1250.20">
    <property type="entry name" value="MFS general substrate transporter like domains"/>
    <property type="match status" value="1"/>
</dbReference>
<reference evidence="10" key="1">
    <citation type="submission" date="2022-11" db="EMBL/GenBank/DDBJ databases">
        <authorList>
            <person name="Petersen C."/>
        </authorList>
    </citation>
    <scope>NUCLEOTIDE SEQUENCE</scope>
    <source>
        <strain evidence="10">IBT 30069</strain>
    </source>
</reference>
<dbReference type="FunFam" id="1.20.1250.20:FF:000140">
    <property type="entry name" value="Putative MFS phospholipid transporter"/>
    <property type="match status" value="1"/>
</dbReference>
<evidence type="ECO:0000313" key="10">
    <source>
        <dbReference type="EMBL" id="KAJ5117037.1"/>
    </source>
</evidence>
<feature type="transmembrane region" description="Helical" evidence="8">
    <location>
        <begin position="474"/>
        <end position="494"/>
    </location>
</feature>
<evidence type="ECO:0000313" key="11">
    <source>
        <dbReference type="Proteomes" id="UP001149165"/>
    </source>
</evidence>
<organism evidence="10 11">
    <name type="scientific">Penicillium angulare</name>
    <dbReference type="NCBI Taxonomy" id="116970"/>
    <lineage>
        <taxon>Eukaryota</taxon>
        <taxon>Fungi</taxon>
        <taxon>Dikarya</taxon>
        <taxon>Ascomycota</taxon>
        <taxon>Pezizomycotina</taxon>
        <taxon>Eurotiomycetes</taxon>
        <taxon>Eurotiomycetidae</taxon>
        <taxon>Eurotiales</taxon>
        <taxon>Aspergillaceae</taxon>
        <taxon>Penicillium</taxon>
    </lineage>
</organism>
<dbReference type="Pfam" id="PF07690">
    <property type="entry name" value="MFS_1"/>
    <property type="match status" value="1"/>
</dbReference>
<feature type="transmembrane region" description="Helical" evidence="8">
    <location>
        <begin position="218"/>
        <end position="243"/>
    </location>
</feature>
<dbReference type="InterPro" id="IPR011701">
    <property type="entry name" value="MFS"/>
</dbReference>
<feature type="transmembrane region" description="Helical" evidence="8">
    <location>
        <begin position="123"/>
        <end position="142"/>
    </location>
</feature>
<dbReference type="InterPro" id="IPR036259">
    <property type="entry name" value="MFS_trans_sf"/>
</dbReference>
<feature type="transmembrane region" description="Helical" evidence="8">
    <location>
        <begin position="377"/>
        <end position="396"/>
    </location>
</feature>
<evidence type="ECO:0000256" key="7">
    <source>
        <dbReference type="SAM" id="MobiDB-lite"/>
    </source>
</evidence>
<feature type="transmembrane region" description="Helical" evidence="8">
    <location>
        <begin position="402"/>
        <end position="426"/>
    </location>
</feature>
<evidence type="ECO:0000256" key="3">
    <source>
        <dbReference type="ARBA" id="ARBA00022448"/>
    </source>
</evidence>
<sequence length="538" mass="57619">MVVYPAQQSDMSVHTAVNNAEKNTPTATSDEMSKNENPDAKVDSGHEIPSAAPKATTNTTCSPNAPDDVLDRGYSRLSMVMMVVFSGLAIGSDGFNASIIGNIELLMAVIYPESLTTAVAARLSNAFMVGMIIGMLSFGYFSDKVGRKAGAVLTTVILVMGIALSAGASGLTEDGMFWMLIIARGIAGVGAGGEYPVAGAGAAEATDEAPAIRKRRGFIFAMIGDLSASLGFAFGALVPLILLLCFHQQVRHYEAVWRVSLAMGAIPPLSIFWFRYRMVMSTAYKKSSMKKQRVPYWLAAKKYWRPLLGVCGSWFIYNYISYPFGLFSSTIVGRVNPSSSLALTMAWGTLINCFYIPGAFIGGFLSDKIGRRRTMALGFLLQGILGFILGGALGPIQEKLPLFIVLYGIFLTLGEVGPGSTIVLTASESFPTALRGHGVGFAAAWSKAGAAIGTQVFKPIMASWGADSFKGTQAVFLIGSGFAILGSLIAWFVLEDSNKIPDHGDQEWKDYLVAHGYTNIEWGVQEQATRELEGKIVD</sequence>
<comment type="caution">
    <text evidence="10">The sequence shown here is derived from an EMBL/GenBank/DDBJ whole genome shotgun (WGS) entry which is preliminary data.</text>
</comment>
<feature type="transmembrane region" description="Helical" evidence="8">
    <location>
        <begin position="149"/>
        <end position="171"/>
    </location>
</feature>
<feature type="transmembrane region" description="Helical" evidence="8">
    <location>
        <begin position="80"/>
        <end position="103"/>
    </location>
</feature>
<name>A0A9W9GEA8_9EURO</name>
<feature type="compositionally biased region" description="Polar residues" evidence="7">
    <location>
        <begin position="1"/>
        <end position="30"/>
    </location>
</feature>
<reference evidence="10" key="2">
    <citation type="journal article" date="2023" name="IMA Fungus">
        <title>Comparative genomic study of the Penicillium genus elucidates a diverse pangenome and 15 lateral gene transfer events.</title>
        <authorList>
            <person name="Petersen C."/>
            <person name="Sorensen T."/>
            <person name="Nielsen M.R."/>
            <person name="Sondergaard T.E."/>
            <person name="Sorensen J.L."/>
            <person name="Fitzpatrick D.A."/>
            <person name="Frisvad J.C."/>
            <person name="Nielsen K.L."/>
        </authorList>
    </citation>
    <scope>NUCLEOTIDE SEQUENCE</scope>
    <source>
        <strain evidence="10">IBT 30069</strain>
    </source>
</reference>
<dbReference type="SUPFAM" id="SSF103473">
    <property type="entry name" value="MFS general substrate transporter"/>
    <property type="match status" value="1"/>
</dbReference>
<keyword evidence="5 8" id="KW-1133">Transmembrane helix</keyword>
<feature type="transmembrane region" description="Helical" evidence="8">
    <location>
        <begin position="177"/>
        <end position="197"/>
    </location>
</feature>
<evidence type="ECO:0000259" key="9">
    <source>
        <dbReference type="PROSITE" id="PS50850"/>
    </source>
</evidence>
<proteinExistence type="inferred from homology"/>
<keyword evidence="3" id="KW-0813">Transport</keyword>
<evidence type="ECO:0000256" key="2">
    <source>
        <dbReference type="ARBA" id="ARBA00010992"/>
    </source>
</evidence>
<evidence type="ECO:0000256" key="6">
    <source>
        <dbReference type="ARBA" id="ARBA00023136"/>
    </source>
</evidence>
<dbReference type="GO" id="GO:0005886">
    <property type="term" value="C:plasma membrane"/>
    <property type="evidence" value="ECO:0007669"/>
    <property type="project" value="TreeGrafter"/>
</dbReference>
<keyword evidence="11" id="KW-1185">Reference proteome</keyword>
<feature type="domain" description="Major facilitator superfamily (MFS) profile" evidence="9">
    <location>
        <begin position="82"/>
        <end position="498"/>
    </location>
</feature>
<dbReference type="InterPro" id="IPR020846">
    <property type="entry name" value="MFS_dom"/>
</dbReference>
<feature type="transmembrane region" description="Helical" evidence="8">
    <location>
        <begin position="340"/>
        <end position="365"/>
    </location>
</feature>
<dbReference type="PROSITE" id="PS00216">
    <property type="entry name" value="SUGAR_TRANSPORT_1"/>
    <property type="match status" value="1"/>
</dbReference>
<comment type="subcellular location">
    <subcellularLocation>
        <location evidence="1">Membrane</location>
        <topology evidence="1">Multi-pass membrane protein</topology>
    </subcellularLocation>
</comment>
<dbReference type="GO" id="GO:0046943">
    <property type="term" value="F:carboxylic acid transmembrane transporter activity"/>
    <property type="evidence" value="ECO:0007669"/>
    <property type="project" value="TreeGrafter"/>
</dbReference>
<accession>A0A9W9GEA8</accession>
<comment type="similarity">
    <text evidence="2">Belongs to the major facilitator superfamily. Sugar transporter (TC 2.A.1.1) family.</text>
</comment>
<evidence type="ECO:0000256" key="4">
    <source>
        <dbReference type="ARBA" id="ARBA00022692"/>
    </source>
</evidence>
<dbReference type="AlphaFoldDB" id="A0A9W9GEA8"/>
<feature type="region of interest" description="Disordered" evidence="7">
    <location>
        <begin position="1"/>
        <end position="67"/>
    </location>
</feature>
<dbReference type="InterPro" id="IPR005829">
    <property type="entry name" value="Sugar_transporter_CS"/>
</dbReference>
<feature type="transmembrane region" description="Helical" evidence="8">
    <location>
        <begin position="303"/>
        <end position="320"/>
    </location>
</feature>
<dbReference type="EMBL" id="JAPQKH010000001">
    <property type="protein sequence ID" value="KAJ5117037.1"/>
    <property type="molecule type" value="Genomic_DNA"/>
</dbReference>
<dbReference type="Proteomes" id="UP001149165">
    <property type="component" value="Unassembled WGS sequence"/>
</dbReference>
<dbReference type="PANTHER" id="PTHR23508:SF10">
    <property type="entry name" value="CARBOXYLIC ACID TRANSPORTER PROTEIN HOMOLOG"/>
    <property type="match status" value="1"/>
</dbReference>
<evidence type="ECO:0000256" key="5">
    <source>
        <dbReference type="ARBA" id="ARBA00022989"/>
    </source>
</evidence>
<dbReference type="PROSITE" id="PS50850">
    <property type="entry name" value="MFS"/>
    <property type="match status" value="1"/>
</dbReference>
<dbReference type="PANTHER" id="PTHR23508">
    <property type="entry name" value="CARBOXYLIC ACID TRANSPORTER PROTEIN HOMOLOG"/>
    <property type="match status" value="1"/>
</dbReference>
<keyword evidence="6 8" id="KW-0472">Membrane</keyword>
<dbReference type="OrthoDB" id="2153661at2759"/>
<protein>
    <recommendedName>
        <fullName evidence="9">Major facilitator superfamily (MFS) profile domain-containing protein</fullName>
    </recommendedName>
</protein>
<keyword evidence="4 8" id="KW-0812">Transmembrane</keyword>